<feature type="transmembrane region" description="Helical" evidence="8">
    <location>
        <begin position="435"/>
        <end position="457"/>
    </location>
</feature>
<keyword evidence="5 8" id="KW-1133">Transmembrane helix</keyword>
<dbReference type="GO" id="GO:1905039">
    <property type="term" value="P:carboxylic acid transmembrane transport"/>
    <property type="evidence" value="ECO:0007669"/>
    <property type="project" value="UniProtKB-ARBA"/>
</dbReference>
<evidence type="ECO:0000256" key="5">
    <source>
        <dbReference type="ARBA" id="ARBA00022989"/>
    </source>
</evidence>
<comment type="caution">
    <text evidence="9">The sequence shown here is derived from an EMBL/GenBank/DDBJ whole genome shotgun (WGS) entry which is preliminary data.</text>
</comment>
<reference evidence="9 10" key="1">
    <citation type="submission" date="2019-03" db="EMBL/GenBank/DDBJ databases">
        <title>Subsurface microbial communities from deep shales in Ohio and West Virginia, USA.</title>
        <authorList>
            <person name="Wrighton K."/>
        </authorList>
    </citation>
    <scope>NUCLEOTIDE SEQUENCE [LARGE SCALE GENOMIC DNA]</scope>
    <source>
        <strain evidence="9 10">MA284_T2</strain>
    </source>
</reference>
<keyword evidence="4 8" id="KW-0812">Transmembrane</keyword>
<evidence type="ECO:0000256" key="4">
    <source>
        <dbReference type="ARBA" id="ARBA00022692"/>
    </source>
</evidence>
<feature type="transmembrane region" description="Helical" evidence="8">
    <location>
        <begin position="12"/>
        <end position="35"/>
    </location>
</feature>
<dbReference type="GO" id="GO:0008514">
    <property type="term" value="F:organic anion transmembrane transporter activity"/>
    <property type="evidence" value="ECO:0007669"/>
    <property type="project" value="UniProtKB-ARBA"/>
</dbReference>
<feature type="transmembrane region" description="Helical" evidence="8">
    <location>
        <begin position="209"/>
        <end position="233"/>
    </location>
</feature>
<protein>
    <recommendedName>
        <fullName evidence="3">Sodium-dependent dicarboxylate transporter SdcS</fullName>
    </recommendedName>
    <alternativeName>
        <fullName evidence="7">Na(+)/dicarboxylate symporter</fullName>
    </alternativeName>
</protein>
<comment type="similarity">
    <text evidence="2">Belongs to the SLC13A/DASS transporter (TC 2.A.47) family. NADC subfamily.</text>
</comment>
<dbReference type="PANTHER" id="PTHR10283">
    <property type="entry name" value="SOLUTE CARRIER FAMILY 13 MEMBER"/>
    <property type="match status" value="1"/>
</dbReference>
<feature type="transmembrane region" description="Helical" evidence="8">
    <location>
        <begin position="263"/>
        <end position="280"/>
    </location>
</feature>
<dbReference type="InterPro" id="IPR001898">
    <property type="entry name" value="SLC13A/DASS"/>
</dbReference>
<evidence type="ECO:0000313" key="10">
    <source>
        <dbReference type="Proteomes" id="UP000295064"/>
    </source>
</evidence>
<dbReference type="GO" id="GO:0005886">
    <property type="term" value="C:plasma membrane"/>
    <property type="evidence" value="ECO:0007669"/>
    <property type="project" value="TreeGrafter"/>
</dbReference>
<feature type="transmembrane region" description="Helical" evidence="8">
    <location>
        <begin position="316"/>
        <end position="335"/>
    </location>
</feature>
<feature type="transmembrane region" description="Helical" evidence="8">
    <location>
        <begin position="122"/>
        <end position="140"/>
    </location>
</feature>
<feature type="transmembrane region" description="Helical" evidence="8">
    <location>
        <begin position="355"/>
        <end position="388"/>
    </location>
</feature>
<dbReference type="Proteomes" id="UP000295064">
    <property type="component" value="Unassembled WGS sequence"/>
</dbReference>
<organism evidence="9 10">
    <name type="scientific">Halanaerobium saccharolyticum</name>
    <dbReference type="NCBI Taxonomy" id="43595"/>
    <lineage>
        <taxon>Bacteria</taxon>
        <taxon>Bacillati</taxon>
        <taxon>Bacillota</taxon>
        <taxon>Clostridia</taxon>
        <taxon>Halanaerobiales</taxon>
        <taxon>Halanaerobiaceae</taxon>
        <taxon>Halanaerobium</taxon>
    </lineage>
</organism>
<gene>
    <name evidence="9" type="ORF">DFR79_1042</name>
</gene>
<feature type="transmembrane region" description="Helical" evidence="8">
    <location>
        <begin position="395"/>
        <end position="415"/>
    </location>
</feature>
<feature type="transmembrane region" description="Helical" evidence="8">
    <location>
        <begin position="146"/>
        <end position="164"/>
    </location>
</feature>
<evidence type="ECO:0000256" key="1">
    <source>
        <dbReference type="ARBA" id="ARBA00004141"/>
    </source>
</evidence>
<comment type="subcellular location">
    <subcellularLocation>
        <location evidence="1">Membrane</location>
        <topology evidence="1">Multi-pass membrane protein</topology>
    </subcellularLocation>
</comment>
<dbReference type="PANTHER" id="PTHR10283:SF82">
    <property type="entry name" value="SOLUTE CARRIER FAMILY 13 MEMBER 2"/>
    <property type="match status" value="1"/>
</dbReference>
<name>A0A4R6LYT2_9FIRM</name>
<sequence length="463" mass="51285">MVVVEIKDKRTIFLFVGIIVALLIWNLNIPGLSLAGRKMFSLTLMTVIFWAAKVADSAYIAALFLMLMLIFEIAPPEEVLSLWTSQTVYLVIGAYLIAAAVERSGLGERIAYKFIIRFVDSYRSIIYSIFALTFMMSLIIPHPWPRAFIIMSVMSVVIENAGINKNDASKIGLTVFAASIPISMIFLTGESTLNFMTLEFAGVDLSWGGWFLYMGAPAALAAILTLFVILKLFKPEEEVEINKKKIGQKLLDLGMMSVEEQRTVFWLIAAVVLWMTDSFHGVELGWLTLTIAVMMSLPLTGDVLKKEDWDQVPIKVLIFLTAAVAIGKVGSLTGMNQWLAEVMLPAEAPGNMLYFALMTAGISMFLHMFLGSVIAVMGIAIPAFIIFAESFGINPLVPALFVYTAIGTHYILPFHHLNILVGMGKENGNYSEKDVIKLGIPLTAVALITIAFEYFWWQFTGLI</sequence>
<proteinExistence type="inferred from homology"/>
<feature type="transmembrane region" description="Helical" evidence="8">
    <location>
        <begin position="171"/>
        <end position="189"/>
    </location>
</feature>
<dbReference type="AlphaFoldDB" id="A0A4R6LYT2"/>
<feature type="transmembrane region" description="Helical" evidence="8">
    <location>
        <begin position="83"/>
        <end position="101"/>
    </location>
</feature>
<dbReference type="Pfam" id="PF00939">
    <property type="entry name" value="Na_sulph_symp"/>
    <property type="match status" value="1"/>
</dbReference>
<evidence type="ECO:0000256" key="8">
    <source>
        <dbReference type="SAM" id="Phobius"/>
    </source>
</evidence>
<dbReference type="EMBL" id="SNWX01000004">
    <property type="protein sequence ID" value="TDO94037.1"/>
    <property type="molecule type" value="Genomic_DNA"/>
</dbReference>
<evidence type="ECO:0000256" key="2">
    <source>
        <dbReference type="ARBA" id="ARBA00006772"/>
    </source>
</evidence>
<evidence type="ECO:0000313" key="9">
    <source>
        <dbReference type="EMBL" id="TDO94037.1"/>
    </source>
</evidence>
<feature type="transmembrane region" description="Helical" evidence="8">
    <location>
        <begin position="47"/>
        <end position="71"/>
    </location>
</feature>
<accession>A0A4R6LYT2</accession>
<keyword evidence="6 8" id="KW-0472">Membrane</keyword>
<evidence type="ECO:0000256" key="6">
    <source>
        <dbReference type="ARBA" id="ARBA00023136"/>
    </source>
</evidence>
<evidence type="ECO:0000256" key="7">
    <source>
        <dbReference type="ARBA" id="ARBA00031174"/>
    </source>
</evidence>
<evidence type="ECO:0000256" key="3">
    <source>
        <dbReference type="ARBA" id="ARBA00020150"/>
    </source>
</evidence>